<dbReference type="Proteomes" id="UP000521358">
    <property type="component" value="Unassembled WGS sequence"/>
</dbReference>
<proteinExistence type="predicted"/>
<evidence type="ECO:0000313" key="6">
    <source>
        <dbReference type="EMBL" id="NKC67381.1"/>
    </source>
</evidence>
<comment type="caution">
    <text evidence="6">The sequence shown here is derived from an EMBL/GenBank/DDBJ whole genome shotgun (WGS) entry which is preliminary data.</text>
</comment>
<dbReference type="GO" id="GO:0005886">
    <property type="term" value="C:plasma membrane"/>
    <property type="evidence" value="ECO:0007669"/>
    <property type="project" value="UniProtKB-ARBA"/>
</dbReference>
<feature type="transmembrane region" description="Helical" evidence="5">
    <location>
        <begin position="48"/>
        <end position="67"/>
    </location>
</feature>
<dbReference type="RefSeq" id="WP_167806602.1">
    <property type="nucleotide sequence ID" value="NZ_JAAVMB010000004.1"/>
</dbReference>
<protein>
    <submittedName>
        <fullName evidence="6">Cobalt ABC transporter permease</fullName>
    </submittedName>
</protein>
<dbReference type="InterPro" id="IPR003339">
    <property type="entry name" value="ABC/ECF_trnsptr_transmembrane"/>
</dbReference>
<comment type="subcellular location">
    <subcellularLocation>
        <location evidence="1">Membrane</location>
        <topology evidence="1">Multi-pass membrane protein</topology>
    </subcellularLocation>
</comment>
<feature type="transmembrane region" description="Helical" evidence="5">
    <location>
        <begin position="198"/>
        <end position="216"/>
    </location>
</feature>
<dbReference type="EMBL" id="JAAVMB010000004">
    <property type="protein sequence ID" value="NKC67381.1"/>
    <property type="molecule type" value="Genomic_DNA"/>
</dbReference>
<evidence type="ECO:0000256" key="5">
    <source>
        <dbReference type="SAM" id="Phobius"/>
    </source>
</evidence>
<keyword evidence="3 5" id="KW-1133">Transmembrane helix</keyword>
<evidence type="ECO:0000313" key="7">
    <source>
        <dbReference type="Proteomes" id="UP000521358"/>
    </source>
</evidence>
<dbReference type="AlphaFoldDB" id="A0A7X6D7P9"/>
<keyword evidence="2 5" id="KW-0812">Transmembrane</keyword>
<evidence type="ECO:0000256" key="3">
    <source>
        <dbReference type="ARBA" id="ARBA00022989"/>
    </source>
</evidence>
<dbReference type="Pfam" id="PF02361">
    <property type="entry name" value="CbiQ"/>
    <property type="match status" value="1"/>
</dbReference>
<keyword evidence="4 5" id="KW-0472">Membrane</keyword>
<sequence length="218" mass="24754">MNTVKTNTLNLTFLLMFFTLEISFTKSLELNIFIVLLSIIFLLYKKSWYGLIGLFLLPLIPALSTYWSVMVHGSGSSDAWLLFSRTFAFAALGMMFAFGIDLEELLLILEQKKAPQSFIYGILVVLHAIPDIKREIIGLKNASLLRGKKMSAFSPFLYLKTIFIAFNWRDQYTEAMISRGFDDQGKRQASLDFQTPKLYLLASASLIILGNSLLFISF</sequence>
<evidence type="ECO:0000256" key="1">
    <source>
        <dbReference type="ARBA" id="ARBA00004141"/>
    </source>
</evidence>
<gene>
    <name evidence="6" type="ORF">HED35_04710</name>
</gene>
<evidence type="ECO:0000256" key="4">
    <source>
        <dbReference type="ARBA" id="ARBA00023136"/>
    </source>
</evidence>
<accession>A0A7X6D7P9</accession>
<feature type="transmembrane region" description="Helical" evidence="5">
    <location>
        <begin position="12"/>
        <end position="42"/>
    </location>
</feature>
<reference evidence="6 7" key="1">
    <citation type="submission" date="2020-03" db="EMBL/GenBank/DDBJ databases">
        <title>Bacterial samples isolated from urine from healthy bovine heifers (Gyr breed).</title>
        <authorList>
            <person name="Giannattasio-Ferraz S."/>
            <person name="Maskeri L."/>
            <person name="Penido A."/>
            <person name="Barbosa-Stancioli E.F."/>
            <person name="Putonti C."/>
        </authorList>
    </citation>
    <scope>NUCLEOTIDE SEQUENCE [LARGE SCALE GENOMIC DNA]</scope>
    <source>
        <strain evidence="6 7">UFMG-H7</strain>
    </source>
</reference>
<name>A0A7X6D7P9_9ENTE</name>
<evidence type="ECO:0000256" key="2">
    <source>
        <dbReference type="ARBA" id="ARBA00022692"/>
    </source>
</evidence>
<feature type="transmembrane region" description="Helical" evidence="5">
    <location>
        <begin position="79"/>
        <end position="102"/>
    </location>
</feature>
<organism evidence="6 7">
    <name type="scientific">Vagococcus fluvialis</name>
    <dbReference type="NCBI Taxonomy" id="2738"/>
    <lineage>
        <taxon>Bacteria</taxon>
        <taxon>Bacillati</taxon>
        <taxon>Bacillota</taxon>
        <taxon>Bacilli</taxon>
        <taxon>Lactobacillales</taxon>
        <taxon>Enterococcaceae</taxon>
        <taxon>Vagococcus</taxon>
    </lineage>
</organism>